<name>A0ABS9NN17_9NEIS</name>
<dbReference type="Pfam" id="PF06995">
    <property type="entry name" value="Phage_P2_GpU"/>
    <property type="match status" value="1"/>
</dbReference>
<dbReference type="EMBL" id="JAKOOW010000009">
    <property type="protein sequence ID" value="MCG6503486.1"/>
    <property type="molecule type" value="Genomic_DNA"/>
</dbReference>
<reference evidence="1 2" key="1">
    <citation type="submission" date="2022-02" db="EMBL/GenBank/DDBJ databases">
        <title>Genome sequence data of Kingella unionensis sp. nov. strain CICC 24913 (CCUG 75125).</title>
        <authorList>
            <person name="Xiao M."/>
        </authorList>
    </citation>
    <scope>NUCLEOTIDE SEQUENCE [LARGE SCALE GENOMIC DNA]</scope>
    <source>
        <strain evidence="1 2">CICC 24913</strain>
    </source>
</reference>
<gene>
    <name evidence="1" type="ORF">MB824_03120</name>
</gene>
<dbReference type="Proteomes" id="UP001298424">
    <property type="component" value="Unassembled WGS sequence"/>
</dbReference>
<sequence>MALAILGMFVFSTRTVPFSGLGRSQSWNHPSQQVVGDMPPSQYTGKSPEEISISAELRPEVTGGIGSIGELRKMADSGKPYQLILGNGQLMGSYVITELREERSELMYDSTPRAIAFSMSLKKISDHAFGLEGQALAQAAGMIRALTGF</sequence>
<proteinExistence type="predicted"/>
<evidence type="ECO:0000313" key="1">
    <source>
        <dbReference type="EMBL" id="MCG6503486.1"/>
    </source>
</evidence>
<organism evidence="1 2">
    <name type="scientific">Kingella pumchi</name>
    <dbReference type="NCBI Taxonomy" id="2779506"/>
    <lineage>
        <taxon>Bacteria</taxon>
        <taxon>Pseudomonadati</taxon>
        <taxon>Pseudomonadota</taxon>
        <taxon>Betaproteobacteria</taxon>
        <taxon>Neisseriales</taxon>
        <taxon>Neisseriaceae</taxon>
        <taxon>Kingella</taxon>
    </lineage>
</organism>
<comment type="caution">
    <text evidence="1">The sequence shown here is derived from an EMBL/GenBank/DDBJ whole genome shotgun (WGS) entry which is preliminary data.</text>
</comment>
<evidence type="ECO:0000313" key="2">
    <source>
        <dbReference type="Proteomes" id="UP001298424"/>
    </source>
</evidence>
<dbReference type="RefSeq" id="WP_238745866.1">
    <property type="nucleotide sequence ID" value="NZ_JAKOOW010000009.1"/>
</dbReference>
<accession>A0ABS9NN17</accession>
<protein>
    <submittedName>
        <fullName evidence="1">Phage tail protein</fullName>
    </submittedName>
</protein>
<keyword evidence="2" id="KW-1185">Reference proteome</keyword>
<dbReference type="InterPro" id="IPR009734">
    <property type="entry name" value="Myoviridae_GpU"/>
</dbReference>